<dbReference type="SMART" id="SM00028">
    <property type="entry name" value="TPR"/>
    <property type="match status" value="4"/>
</dbReference>
<dbReference type="InterPro" id="IPR011990">
    <property type="entry name" value="TPR-like_helical_dom_sf"/>
</dbReference>
<evidence type="ECO:0000256" key="3">
    <source>
        <dbReference type="PROSITE-ProRule" id="PRU00339"/>
    </source>
</evidence>
<dbReference type="RefSeq" id="WP_176027071.1">
    <property type="nucleotide sequence ID" value="NZ_JBHSJV010000001.1"/>
</dbReference>
<dbReference type="Proteomes" id="UP001597459">
    <property type="component" value="Unassembled WGS sequence"/>
</dbReference>
<dbReference type="Pfam" id="PF07719">
    <property type="entry name" value="TPR_2"/>
    <property type="match status" value="1"/>
</dbReference>
<evidence type="ECO:0000313" key="7">
    <source>
        <dbReference type="Proteomes" id="UP001597459"/>
    </source>
</evidence>
<proteinExistence type="predicted"/>
<reference evidence="7" key="1">
    <citation type="journal article" date="2019" name="Int. J. Syst. Evol. Microbiol.">
        <title>The Global Catalogue of Microorganisms (GCM) 10K type strain sequencing project: providing services to taxonomists for standard genome sequencing and annotation.</title>
        <authorList>
            <consortium name="The Broad Institute Genomics Platform"/>
            <consortium name="The Broad Institute Genome Sequencing Center for Infectious Disease"/>
            <person name="Wu L."/>
            <person name="Ma J."/>
        </authorList>
    </citation>
    <scope>NUCLEOTIDE SEQUENCE [LARGE SCALE GENOMIC DNA]</scope>
    <source>
        <strain evidence="7">KCTC 42423</strain>
    </source>
</reference>
<dbReference type="Pfam" id="PF06580">
    <property type="entry name" value="His_kinase"/>
    <property type="match status" value="1"/>
</dbReference>
<accession>A0ABW5N9W5</accession>
<keyword evidence="1" id="KW-0677">Repeat</keyword>
<protein>
    <submittedName>
        <fullName evidence="6">Histidine kinase</fullName>
    </submittedName>
</protein>
<keyword evidence="4" id="KW-0472">Membrane</keyword>
<evidence type="ECO:0000313" key="6">
    <source>
        <dbReference type="EMBL" id="MFD2592093.1"/>
    </source>
</evidence>
<dbReference type="PANTHER" id="PTHR34220">
    <property type="entry name" value="SENSOR HISTIDINE KINASE YPDA"/>
    <property type="match status" value="1"/>
</dbReference>
<dbReference type="InterPro" id="IPR010559">
    <property type="entry name" value="Sig_transdc_His_kin_internal"/>
</dbReference>
<comment type="caution">
    <text evidence="6">The sequence shown here is derived from an EMBL/GenBank/DDBJ whole genome shotgun (WGS) entry which is preliminary data.</text>
</comment>
<keyword evidence="7" id="KW-1185">Reference proteome</keyword>
<keyword evidence="4" id="KW-1133">Transmembrane helix</keyword>
<dbReference type="Gene3D" id="1.25.40.10">
    <property type="entry name" value="Tetratricopeptide repeat domain"/>
    <property type="match status" value="2"/>
</dbReference>
<dbReference type="InterPro" id="IPR036890">
    <property type="entry name" value="HATPase_C_sf"/>
</dbReference>
<evidence type="ECO:0000256" key="4">
    <source>
        <dbReference type="SAM" id="Phobius"/>
    </source>
</evidence>
<sequence>MSTNHYSTLLYILIGCFLFQTAYSKNFYSFPLQDTKIDSAKARLRKKIHNAKERNDAKKYIQYSLRLLRQEVHYELTNTDTEALFSLLDYCGEKENIDCLAETHMMIAKQFHKGEQYLEALDYFKRARELSQNSDSKNLKWEILICQGLLLSELYEYKLARENYIESLNYCTNNKYRTATSILNISATYTTGTLDSMVYYSSIALDKFKKIDPKTVSGPHLQQNIKTSVNNIAYGYIKQQKLLKAKRIIAENIDLNKTSHSQLYSFDSFFFHTLGELHYKLKEYDKAIEYYNRSIDTVIQNHPASNTYSLNDLAEIYEIKGDYKKANVYLKAKENYVKEVERLNIKKELAKTEYHRVLKKKNQIISTLEEKNIKTNKQVSNIRIIAITTGVFSLFSILIFLAFYQKSRLKIAQLNEEISLTRLKSLKSMMNPHFLFNSFNTLQSLILQKDKFQASEHMRSLSQLIRKTLFNADSLFIKLNEELEILETYIKLENERFDNQFILHKSVDQTLINMDPKIPSMIIQPHIENAILHGLSHKDKKILKIHFKKKGNLVQCIVEDNGIGREKSKELNTLKREAHLSIASKNTSERINLLKKIGYKETALHVDDLYDTENNPIGTRIIIDLPIIK</sequence>
<feature type="repeat" description="TPR" evidence="3">
    <location>
        <begin position="101"/>
        <end position="134"/>
    </location>
</feature>
<keyword evidence="6" id="KW-0808">Transferase</keyword>
<keyword evidence="6" id="KW-0418">Kinase</keyword>
<dbReference type="SUPFAM" id="SSF81901">
    <property type="entry name" value="HCP-like"/>
    <property type="match status" value="1"/>
</dbReference>
<organism evidence="6 7">
    <name type="scientific">Aquimarina hainanensis</name>
    <dbReference type="NCBI Taxonomy" id="1578017"/>
    <lineage>
        <taxon>Bacteria</taxon>
        <taxon>Pseudomonadati</taxon>
        <taxon>Bacteroidota</taxon>
        <taxon>Flavobacteriia</taxon>
        <taxon>Flavobacteriales</taxon>
        <taxon>Flavobacteriaceae</taxon>
        <taxon>Aquimarina</taxon>
    </lineage>
</organism>
<keyword evidence="4" id="KW-0812">Transmembrane</keyword>
<dbReference type="InterPro" id="IPR050640">
    <property type="entry name" value="Bact_2-comp_sensor_kinase"/>
</dbReference>
<evidence type="ECO:0000256" key="2">
    <source>
        <dbReference type="ARBA" id="ARBA00022803"/>
    </source>
</evidence>
<dbReference type="Gene3D" id="3.30.565.10">
    <property type="entry name" value="Histidine kinase-like ATPase, C-terminal domain"/>
    <property type="match status" value="1"/>
</dbReference>
<dbReference type="EMBL" id="JBHULX010000030">
    <property type="protein sequence ID" value="MFD2592093.1"/>
    <property type="molecule type" value="Genomic_DNA"/>
</dbReference>
<dbReference type="PANTHER" id="PTHR34220:SF7">
    <property type="entry name" value="SENSOR HISTIDINE KINASE YPDA"/>
    <property type="match status" value="1"/>
</dbReference>
<dbReference type="GO" id="GO:0016301">
    <property type="term" value="F:kinase activity"/>
    <property type="evidence" value="ECO:0007669"/>
    <property type="project" value="UniProtKB-KW"/>
</dbReference>
<gene>
    <name evidence="6" type="ORF">ACFSTE_14740</name>
</gene>
<feature type="transmembrane region" description="Helical" evidence="4">
    <location>
        <begin position="384"/>
        <end position="404"/>
    </location>
</feature>
<evidence type="ECO:0000256" key="1">
    <source>
        <dbReference type="ARBA" id="ARBA00022737"/>
    </source>
</evidence>
<feature type="repeat" description="TPR" evidence="3">
    <location>
        <begin position="268"/>
        <end position="301"/>
    </location>
</feature>
<keyword evidence="2 3" id="KW-0802">TPR repeat</keyword>
<evidence type="ECO:0000259" key="5">
    <source>
        <dbReference type="Pfam" id="PF06580"/>
    </source>
</evidence>
<dbReference type="InterPro" id="IPR019734">
    <property type="entry name" value="TPR_rpt"/>
</dbReference>
<feature type="domain" description="Signal transduction histidine kinase internal region" evidence="5">
    <location>
        <begin position="422"/>
        <end position="501"/>
    </location>
</feature>
<name>A0ABW5N9W5_9FLAO</name>
<dbReference type="PROSITE" id="PS50005">
    <property type="entry name" value="TPR"/>
    <property type="match status" value="2"/>
</dbReference>
<dbReference type="SUPFAM" id="SSF55874">
    <property type="entry name" value="ATPase domain of HSP90 chaperone/DNA topoisomerase II/histidine kinase"/>
    <property type="match status" value="1"/>
</dbReference>
<dbReference type="InterPro" id="IPR013105">
    <property type="entry name" value="TPR_2"/>
</dbReference>